<reference evidence="3 4" key="2">
    <citation type="submission" date="2014-10" db="EMBL/GenBank/DDBJ databases">
        <title>Paracoccus sanguinis sp. nov., isolated from clinical specimens of New York State patients.</title>
        <authorList>
            <person name="Mingle L.A."/>
            <person name="Cole J.A."/>
            <person name="Lapierre P."/>
            <person name="Musser K.A."/>
        </authorList>
    </citation>
    <scope>NUCLEOTIDE SEQUENCE [LARGE SCALE GENOMIC DNA]</scope>
    <source>
        <strain evidence="3 4">HAMBI 3106</strain>
    </source>
</reference>
<accession>A0A099EY22</accession>
<feature type="region of interest" description="Disordered" evidence="1">
    <location>
        <begin position="414"/>
        <end position="452"/>
    </location>
</feature>
<sequence>MFLRTTSSAFALIAFAFPALADVTPAEVWQNWVDYYKANGYTVTEGAREEAGETLSLKDVAVSFAAPDDQGAVSFTLPEVTLTGTGDGKVRTTFAETSPFKVEFKDAEGDLIAMNGSVVMKDAEIVSSGSAADMTHDTTASELSGALTTIVVPDEGEKPFPLTVALTNVKSMQHMVDGDLIKVDANLSADKMTFDGTFEDNSGDMPGKIAFTGSIDAIKGSGQAAIPKGGDIADDINAGLKAGLAMGGTMSAGAGQFNFDYAGKDEAGTDQTAKGSGKFDGFDLTANMSANGLSYQGGSDASSFEMTASDLPFPFSYSVANTTFDLQMPVMKSDTPVPFKFAYSLGGLTIADGVWDLFDGAKVLPRDPASVDIDVTGLAKVTMDLFDPANMKAMEEAADAQTDTADAAVTDAPANADAAPAETDAAATDTAAADTDAAAAAGEADMAAGDATAEEAAPEMSQPFEPTEITINKFALDAVGAKVDVSGALTVPEGGTLDAPVGKLNARLEGVNGLIDKAVQMGFVPEDQVAGIRMMLAMFTKAAPEGGDALVGEYEFKEGGQVFANGQQVK</sequence>
<evidence type="ECO:0000256" key="2">
    <source>
        <dbReference type="SAM" id="SignalP"/>
    </source>
</evidence>
<evidence type="ECO:0000313" key="4">
    <source>
        <dbReference type="Proteomes" id="UP000029917"/>
    </source>
</evidence>
<dbReference type="Proteomes" id="UP000029917">
    <property type="component" value="Unassembled WGS sequence"/>
</dbReference>
<organism evidence="3 4">
    <name type="scientific">Paracoccus sphaerophysae</name>
    <dbReference type="NCBI Taxonomy" id="690417"/>
    <lineage>
        <taxon>Bacteria</taxon>
        <taxon>Pseudomonadati</taxon>
        <taxon>Pseudomonadota</taxon>
        <taxon>Alphaproteobacteria</taxon>
        <taxon>Rhodobacterales</taxon>
        <taxon>Paracoccaceae</taxon>
        <taxon>Paracoccus</taxon>
    </lineage>
</organism>
<dbReference type="EMBL" id="JRKS01000060">
    <property type="protein sequence ID" value="KGJ02868.1"/>
    <property type="molecule type" value="Genomic_DNA"/>
</dbReference>
<dbReference type="RefSeq" id="WP_036721168.1">
    <property type="nucleotide sequence ID" value="NZ_JRKS01000060.1"/>
</dbReference>
<feature type="signal peptide" evidence="2">
    <location>
        <begin position="1"/>
        <end position="21"/>
    </location>
</feature>
<protein>
    <recommendedName>
        <fullName evidence="5">DUF2125 domain-containing protein</fullName>
    </recommendedName>
</protein>
<comment type="caution">
    <text evidence="3">The sequence shown here is derived from an EMBL/GenBank/DDBJ whole genome shotgun (WGS) entry which is preliminary data.</text>
</comment>
<name>A0A099EY22_9RHOB</name>
<reference evidence="3 4" key="1">
    <citation type="submission" date="2014-09" db="EMBL/GenBank/DDBJ databases">
        <authorList>
            <person name="McGinnis J.M."/>
            <person name="Wolfgang W.J."/>
        </authorList>
    </citation>
    <scope>NUCLEOTIDE SEQUENCE [LARGE SCALE GENOMIC DNA]</scope>
    <source>
        <strain evidence="3 4">HAMBI 3106</strain>
    </source>
</reference>
<dbReference type="STRING" id="690417.IC63_14050"/>
<dbReference type="Pfam" id="PF09898">
    <property type="entry name" value="DUF2125"/>
    <property type="match status" value="1"/>
</dbReference>
<dbReference type="AlphaFoldDB" id="A0A099EY22"/>
<feature type="chain" id="PRO_5001945722" description="DUF2125 domain-containing protein" evidence="2">
    <location>
        <begin position="22"/>
        <end position="570"/>
    </location>
</feature>
<gene>
    <name evidence="3" type="ORF">IC63_14050</name>
</gene>
<evidence type="ECO:0000313" key="3">
    <source>
        <dbReference type="EMBL" id="KGJ02868.1"/>
    </source>
</evidence>
<proteinExistence type="predicted"/>
<keyword evidence="2" id="KW-0732">Signal</keyword>
<dbReference type="InterPro" id="IPR018666">
    <property type="entry name" value="DUF2125"/>
</dbReference>
<keyword evidence="4" id="KW-1185">Reference proteome</keyword>
<dbReference type="OrthoDB" id="7791409at2"/>
<feature type="compositionally biased region" description="Low complexity" evidence="1">
    <location>
        <begin position="414"/>
        <end position="451"/>
    </location>
</feature>
<evidence type="ECO:0000256" key="1">
    <source>
        <dbReference type="SAM" id="MobiDB-lite"/>
    </source>
</evidence>
<evidence type="ECO:0008006" key="5">
    <source>
        <dbReference type="Google" id="ProtNLM"/>
    </source>
</evidence>